<dbReference type="Pfam" id="PF00543">
    <property type="entry name" value="P-II"/>
    <property type="match status" value="1"/>
</dbReference>
<dbReference type="InterPro" id="IPR002187">
    <property type="entry name" value="N-reg_PII"/>
</dbReference>
<dbReference type="Gene3D" id="3.30.70.120">
    <property type="match status" value="1"/>
</dbReference>
<dbReference type="SUPFAM" id="SSF54913">
    <property type="entry name" value="GlnB-like"/>
    <property type="match status" value="1"/>
</dbReference>
<accession>A0ABQ5V074</accession>
<dbReference type="InterPro" id="IPR011322">
    <property type="entry name" value="N-reg_PII-like_a/b"/>
</dbReference>
<reference evidence="2" key="1">
    <citation type="journal article" date="2014" name="Int. J. Syst. Evol. Microbiol.">
        <title>Complete genome of a new Firmicutes species belonging to the dominant human colonic microbiota ('Ruminococcus bicirculans') reveals two chromosomes and a selective capacity to utilize plant glucans.</title>
        <authorList>
            <consortium name="NISC Comparative Sequencing Program"/>
            <person name="Wegmann U."/>
            <person name="Louis P."/>
            <person name="Goesmann A."/>
            <person name="Henrissat B."/>
            <person name="Duncan S.H."/>
            <person name="Flint H.J."/>
        </authorList>
    </citation>
    <scope>NUCLEOTIDE SEQUENCE</scope>
    <source>
        <strain evidence="2">NBRC 108216</strain>
    </source>
</reference>
<evidence type="ECO:0000313" key="3">
    <source>
        <dbReference type="Proteomes" id="UP001161390"/>
    </source>
</evidence>
<keyword evidence="3" id="KW-1185">Reference proteome</keyword>
<comment type="caution">
    <text evidence="2">The sequence shown here is derived from an EMBL/GenBank/DDBJ whole genome shotgun (WGS) entry which is preliminary data.</text>
</comment>
<dbReference type="InterPro" id="IPR015867">
    <property type="entry name" value="N-reg_PII/ATP_PRibTrfase_C"/>
</dbReference>
<protein>
    <recommendedName>
        <fullName evidence="1">Nitrogen regulatory protein P-II</fullName>
    </recommendedName>
</protein>
<reference evidence="2" key="2">
    <citation type="submission" date="2023-01" db="EMBL/GenBank/DDBJ databases">
        <title>Draft genome sequence of Algimonas porphyrae strain NBRC 108216.</title>
        <authorList>
            <person name="Sun Q."/>
            <person name="Mori K."/>
        </authorList>
    </citation>
    <scope>NUCLEOTIDE SEQUENCE</scope>
    <source>
        <strain evidence="2">NBRC 108216</strain>
    </source>
</reference>
<dbReference type="Proteomes" id="UP001161390">
    <property type="component" value="Unassembled WGS sequence"/>
</dbReference>
<evidence type="ECO:0000313" key="2">
    <source>
        <dbReference type="EMBL" id="GLQ20944.1"/>
    </source>
</evidence>
<gene>
    <name evidence="2" type="ORF">GCM10007854_18990</name>
</gene>
<dbReference type="RefSeq" id="WP_284372006.1">
    <property type="nucleotide sequence ID" value="NZ_BSNJ01000004.1"/>
</dbReference>
<organism evidence="2 3">
    <name type="scientific">Algimonas porphyrae</name>
    <dbReference type="NCBI Taxonomy" id="1128113"/>
    <lineage>
        <taxon>Bacteria</taxon>
        <taxon>Pseudomonadati</taxon>
        <taxon>Pseudomonadota</taxon>
        <taxon>Alphaproteobacteria</taxon>
        <taxon>Maricaulales</taxon>
        <taxon>Robiginitomaculaceae</taxon>
        <taxon>Algimonas</taxon>
    </lineage>
</organism>
<dbReference type="EMBL" id="BSNJ01000004">
    <property type="protein sequence ID" value="GLQ20944.1"/>
    <property type="molecule type" value="Genomic_DNA"/>
</dbReference>
<name>A0ABQ5V074_9PROT</name>
<evidence type="ECO:0000256" key="1">
    <source>
        <dbReference type="ARBA" id="ARBA00015681"/>
    </source>
</evidence>
<sequence length="107" mass="11861">MPFSHDDNKKLRLELIIESPALRRAEDLLRDAGATGWTVVPAMSGFGGQTRWSRGTDLSEATDMVVLICIGDEDVLKPALQTMLKLLDRRIGIVNISDVRVLRPGLF</sequence>
<proteinExistence type="predicted"/>